<accession>A0ABM7WA05</accession>
<evidence type="ECO:0000256" key="1">
    <source>
        <dbReference type="ARBA" id="ARBA00023186"/>
    </source>
</evidence>
<dbReference type="RefSeq" id="WP_284151184.1">
    <property type="nucleotide sequence ID" value="NZ_AP025516.1"/>
</dbReference>
<name>A0ABM7WA05_9BACT</name>
<dbReference type="Pfam" id="PF02613">
    <property type="entry name" value="Nitrate_red_del"/>
    <property type="match status" value="1"/>
</dbReference>
<dbReference type="EMBL" id="AP025516">
    <property type="protein sequence ID" value="BDD87770.1"/>
    <property type="molecule type" value="Genomic_DNA"/>
</dbReference>
<gene>
    <name evidence="2" type="ORF">DPPLL_21350</name>
</gene>
<dbReference type="PANTHER" id="PTHR34227">
    <property type="entry name" value="CHAPERONE PROTEIN YCDY"/>
    <property type="match status" value="1"/>
</dbReference>
<keyword evidence="1" id="KW-0143">Chaperone</keyword>
<dbReference type="Proteomes" id="UP000830055">
    <property type="component" value="Chromosome"/>
</dbReference>
<dbReference type="InterPro" id="IPR036411">
    <property type="entry name" value="TorD-like_sf"/>
</dbReference>
<dbReference type="Gene3D" id="1.10.3480.10">
    <property type="entry name" value="TorD-like"/>
    <property type="match status" value="1"/>
</dbReference>
<dbReference type="InterPro" id="IPR020945">
    <property type="entry name" value="DMSO/NO3_reduct_chaperone"/>
</dbReference>
<proteinExistence type="predicted"/>
<sequence length="228" mass="25665">MEAYTRMAVSEACHLLAVLFYDPRETLAEAPETLFADYEPALRECGEGLHDLYRELQVHYRNSTQNELRVDYAALFVGPFELLACPYGSVYLEKEYRLFGRTTEQVERLYHQAGLQTEPDAGFIPDHIAVELEFLHYLLSRGSANEDDQAAAVLAPFINLFFQPFAEALANRIVTHAQTEFYRTLGAMLAQLTRTLVASAYAQPRFAVNDLPALRHSLLPVSAETVGS</sequence>
<keyword evidence="3" id="KW-1185">Reference proteome</keyword>
<organism evidence="2 3">
    <name type="scientific">Desulfofustis limnaeus</name>
    <dbReference type="NCBI Taxonomy" id="2740163"/>
    <lineage>
        <taxon>Bacteria</taxon>
        <taxon>Pseudomonadati</taxon>
        <taxon>Thermodesulfobacteriota</taxon>
        <taxon>Desulfobulbia</taxon>
        <taxon>Desulfobulbales</taxon>
        <taxon>Desulfocapsaceae</taxon>
        <taxon>Desulfofustis</taxon>
    </lineage>
</organism>
<dbReference type="PANTHER" id="PTHR34227:SF1">
    <property type="entry name" value="DIMETHYL SULFOXIDE REDUCTASE CHAPERONE-RELATED"/>
    <property type="match status" value="1"/>
</dbReference>
<dbReference type="InterPro" id="IPR050289">
    <property type="entry name" value="TorD/DmsD_chaperones"/>
</dbReference>
<reference evidence="2 3" key="1">
    <citation type="submission" date="2022-01" db="EMBL/GenBank/DDBJ databases">
        <title>Desulfofustis limnae sp. nov., a novel mesophilic sulfate-reducing bacterium isolated from marsh soil.</title>
        <authorList>
            <person name="Watanabe M."/>
            <person name="Takahashi A."/>
            <person name="Kojima H."/>
            <person name="Fukui M."/>
        </authorList>
    </citation>
    <scope>NUCLEOTIDE SEQUENCE [LARGE SCALE GENOMIC DNA]</scope>
    <source>
        <strain evidence="2 3">PPLL</strain>
    </source>
</reference>
<protein>
    <submittedName>
        <fullName evidence="2">Dehydrogenase</fullName>
    </submittedName>
</protein>
<dbReference type="SUPFAM" id="SSF89155">
    <property type="entry name" value="TorD-like"/>
    <property type="match status" value="1"/>
</dbReference>
<evidence type="ECO:0000313" key="2">
    <source>
        <dbReference type="EMBL" id="BDD87770.1"/>
    </source>
</evidence>
<evidence type="ECO:0000313" key="3">
    <source>
        <dbReference type="Proteomes" id="UP000830055"/>
    </source>
</evidence>